<organism evidence="1 2">
    <name type="scientific">Providencia burhodogranariea DSM 19968</name>
    <dbReference type="NCBI Taxonomy" id="1141662"/>
    <lineage>
        <taxon>Bacteria</taxon>
        <taxon>Pseudomonadati</taxon>
        <taxon>Pseudomonadota</taxon>
        <taxon>Gammaproteobacteria</taxon>
        <taxon>Enterobacterales</taxon>
        <taxon>Morganellaceae</taxon>
        <taxon>Providencia</taxon>
    </lineage>
</organism>
<dbReference type="STRING" id="1141662.OOA_19219"/>
<reference evidence="1 2" key="1">
    <citation type="journal article" date="2012" name="BMC Genomics">
        <title>Comparative genomics of bacteria in the genus Providencia isolated from wild Drosophila melanogaster.</title>
        <authorList>
            <person name="Galac M.R."/>
            <person name="Lazzaro B.P."/>
        </authorList>
    </citation>
    <scope>NUCLEOTIDE SEQUENCE [LARGE SCALE GENOMIC DNA]</scope>
    <source>
        <strain evidence="1 2">DSM 19968</strain>
    </source>
</reference>
<accession>K8W9Z3</accession>
<dbReference type="PATRIC" id="fig|1141662.3.peg.3903"/>
<gene>
    <name evidence="1" type="ORF">OOA_19219</name>
</gene>
<dbReference type="RefSeq" id="WP_008913808.1">
    <property type="nucleotide sequence ID" value="NZ_KB233227.1"/>
</dbReference>
<name>K8W9Z3_9GAMM</name>
<comment type="caution">
    <text evidence="1">The sequence shown here is derived from an EMBL/GenBank/DDBJ whole genome shotgun (WGS) entry which is preliminary data.</text>
</comment>
<dbReference type="eggNOG" id="ENOG5032AIA">
    <property type="taxonomic scope" value="Bacteria"/>
</dbReference>
<protein>
    <submittedName>
        <fullName evidence="1">Uncharacterized protein</fullName>
    </submittedName>
</protein>
<dbReference type="Proteomes" id="UP000009336">
    <property type="component" value="Unassembled WGS sequence"/>
</dbReference>
<sequence>MKEIYRFTADTIECFTEDEVQTIALADDPVEPDNFIIITRLDDKVNASVDDGIGFLTPHSDYEMIGAIIEIALTENDLQLQIKPEFIEHYGSEFFQVNFDRSMRAGNKLKILEDSLVSLCDGSQVVLHLFEYD</sequence>
<dbReference type="EMBL" id="AKKL01000054">
    <property type="protein sequence ID" value="EKT53035.1"/>
    <property type="molecule type" value="Genomic_DNA"/>
</dbReference>
<dbReference type="AlphaFoldDB" id="K8W9Z3"/>
<evidence type="ECO:0000313" key="1">
    <source>
        <dbReference type="EMBL" id="EKT53035.1"/>
    </source>
</evidence>
<dbReference type="OrthoDB" id="6707580at2"/>
<dbReference type="HOGENOM" id="CLU_160682_0_0_6"/>
<keyword evidence="2" id="KW-1185">Reference proteome</keyword>
<proteinExistence type="predicted"/>
<evidence type="ECO:0000313" key="2">
    <source>
        <dbReference type="Proteomes" id="UP000009336"/>
    </source>
</evidence>